<dbReference type="Proteomes" id="UP001156882">
    <property type="component" value="Unassembled WGS sequence"/>
</dbReference>
<protein>
    <recommendedName>
        <fullName evidence="4">DUF982 domain-containing protein</fullName>
    </recommendedName>
</protein>
<dbReference type="Gene3D" id="6.10.250.730">
    <property type="match status" value="1"/>
</dbReference>
<dbReference type="Pfam" id="PF06169">
    <property type="entry name" value="DUF982"/>
    <property type="match status" value="1"/>
</dbReference>
<dbReference type="InterPro" id="IPR010385">
    <property type="entry name" value="DUF982"/>
</dbReference>
<dbReference type="EMBL" id="BSPC01000057">
    <property type="protein sequence ID" value="GLS22034.1"/>
    <property type="molecule type" value="Genomic_DNA"/>
</dbReference>
<evidence type="ECO:0000313" key="3">
    <source>
        <dbReference type="Proteomes" id="UP001156882"/>
    </source>
</evidence>
<evidence type="ECO:0000313" key="2">
    <source>
        <dbReference type="EMBL" id="GLS22034.1"/>
    </source>
</evidence>
<feature type="compositionally biased region" description="Basic residues" evidence="1">
    <location>
        <begin position="1"/>
        <end position="18"/>
    </location>
</feature>
<accession>A0ABQ6CTG9</accession>
<reference evidence="3" key="1">
    <citation type="journal article" date="2019" name="Int. J. Syst. Evol. Microbiol.">
        <title>The Global Catalogue of Microorganisms (GCM) 10K type strain sequencing project: providing services to taxonomists for standard genome sequencing and annotation.</title>
        <authorList>
            <consortium name="The Broad Institute Genomics Platform"/>
            <consortium name="The Broad Institute Genome Sequencing Center for Infectious Disease"/>
            <person name="Wu L."/>
            <person name="Ma J."/>
        </authorList>
    </citation>
    <scope>NUCLEOTIDE SEQUENCE [LARGE SCALE GENOMIC DNA]</scope>
    <source>
        <strain evidence="3">NBRC 101365</strain>
    </source>
</reference>
<proteinExistence type="predicted"/>
<comment type="caution">
    <text evidence="2">The sequence shown here is derived from an EMBL/GenBank/DDBJ whole genome shotgun (WGS) entry which is preliminary data.</text>
</comment>
<feature type="region of interest" description="Disordered" evidence="1">
    <location>
        <begin position="1"/>
        <end position="43"/>
    </location>
</feature>
<evidence type="ECO:0008006" key="4">
    <source>
        <dbReference type="Google" id="ProtNLM"/>
    </source>
</evidence>
<organism evidence="2 3">
    <name type="scientific">Labrys miyagiensis</name>
    <dbReference type="NCBI Taxonomy" id="346912"/>
    <lineage>
        <taxon>Bacteria</taxon>
        <taxon>Pseudomonadati</taxon>
        <taxon>Pseudomonadota</taxon>
        <taxon>Alphaproteobacteria</taxon>
        <taxon>Hyphomicrobiales</taxon>
        <taxon>Xanthobacteraceae</taxon>
        <taxon>Labrys</taxon>
    </lineage>
</organism>
<evidence type="ECO:0000256" key="1">
    <source>
        <dbReference type="SAM" id="MobiDB-lite"/>
    </source>
</evidence>
<gene>
    <name evidence="2" type="ORF">GCM10007874_50510</name>
</gene>
<name>A0ABQ6CTG9_9HYPH</name>
<keyword evidence="3" id="KW-1185">Reference proteome</keyword>
<sequence length="131" mass="14860">MAKPRAGRLKRRGKRKLRPVPTPAGGFQLGRDSTERNRKSQATLSLRRCDMDSKPFDHPVKFMATNSLVRHVTNTDEALYFLEHKWPYVEGQAHQHAVQISREVLGGRGGAEKAKQAFLRALDEGQFHLVD</sequence>